<dbReference type="SMART" id="SM00421">
    <property type="entry name" value="HTH_LUXR"/>
    <property type="match status" value="1"/>
</dbReference>
<dbReference type="Gene3D" id="1.10.3210.10">
    <property type="entry name" value="Hypothetical protein af1432"/>
    <property type="match status" value="1"/>
</dbReference>
<dbReference type="PROSITE" id="PS51833">
    <property type="entry name" value="HDOD"/>
    <property type="match status" value="1"/>
</dbReference>
<dbReference type="CDD" id="cd00077">
    <property type="entry name" value="HDc"/>
    <property type="match status" value="1"/>
</dbReference>
<dbReference type="GO" id="GO:0003677">
    <property type="term" value="F:DNA binding"/>
    <property type="evidence" value="ECO:0007669"/>
    <property type="project" value="InterPro"/>
</dbReference>
<dbReference type="Pfam" id="PF00196">
    <property type="entry name" value="GerE"/>
    <property type="match status" value="1"/>
</dbReference>
<dbReference type="PRINTS" id="PR00038">
    <property type="entry name" value="HTHLUXR"/>
</dbReference>
<dbReference type="AlphaFoldDB" id="A0A6J4SLQ5"/>
<evidence type="ECO:0000313" key="3">
    <source>
        <dbReference type="EMBL" id="CAA9495671.1"/>
    </source>
</evidence>
<dbReference type="Gene3D" id="1.10.10.10">
    <property type="entry name" value="Winged helix-like DNA-binding domain superfamily/Winged helix DNA-binding domain"/>
    <property type="match status" value="1"/>
</dbReference>
<dbReference type="GO" id="GO:0006355">
    <property type="term" value="P:regulation of DNA-templated transcription"/>
    <property type="evidence" value="ECO:0007669"/>
    <property type="project" value="InterPro"/>
</dbReference>
<evidence type="ECO:0000259" key="1">
    <source>
        <dbReference type="PROSITE" id="PS50043"/>
    </source>
</evidence>
<dbReference type="CDD" id="cd06170">
    <property type="entry name" value="LuxR_C_like"/>
    <property type="match status" value="1"/>
</dbReference>
<dbReference type="SUPFAM" id="SSF109604">
    <property type="entry name" value="HD-domain/PDEase-like"/>
    <property type="match status" value="1"/>
</dbReference>
<protein>
    <recommendedName>
        <fullName evidence="4">HDOD domain-containing protein</fullName>
    </recommendedName>
</protein>
<name>A0A6J4SLQ5_9ACTN</name>
<dbReference type="PANTHER" id="PTHR33525">
    <property type="match status" value="1"/>
</dbReference>
<evidence type="ECO:0000259" key="2">
    <source>
        <dbReference type="PROSITE" id="PS51833"/>
    </source>
</evidence>
<dbReference type="EMBL" id="CADCVV010000074">
    <property type="protein sequence ID" value="CAA9495671.1"/>
    <property type="molecule type" value="Genomic_DNA"/>
</dbReference>
<gene>
    <name evidence="3" type="ORF">AVDCRST_MAG17-1080</name>
</gene>
<dbReference type="SUPFAM" id="SSF46894">
    <property type="entry name" value="C-terminal effector domain of the bipartite response regulators"/>
    <property type="match status" value="1"/>
</dbReference>
<dbReference type="PROSITE" id="PS00622">
    <property type="entry name" value="HTH_LUXR_1"/>
    <property type="match status" value="1"/>
</dbReference>
<dbReference type="InterPro" id="IPR036388">
    <property type="entry name" value="WH-like_DNA-bd_sf"/>
</dbReference>
<dbReference type="InterPro" id="IPR003607">
    <property type="entry name" value="HD/PDEase_dom"/>
</dbReference>
<proteinExistence type="predicted"/>
<dbReference type="NCBIfam" id="TIGR00277">
    <property type="entry name" value="HDIG"/>
    <property type="match status" value="1"/>
</dbReference>
<feature type="domain" description="HDOD" evidence="2">
    <location>
        <begin position="53"/>
        <end position="247"/>
    </location>
</feature>
<dbReference type="PANTHER" id="PTHR33525:SF3">
    <property type="entry name" value="RIBONUCLEASE Y"/>
    <property type="match status" value="1"/>
</dbReference>
<organism evidence="3">
    <name type="scientific">uncultured Solirubrobacterales bacterium</name>
    <dbReference type="NCBI Taxonomy" id="768556"/>
    <lineage>
        <taxon>Bacteria</taxon>
        <taxon>Bacillati</taxon>
        <taxon>Actinomycetota</taxon>
        <taxon>Thermoleophilia</taxon>
        <taxon>Solirubrobacterales</taxon>
        <taxon>environmental samples</taxon>
    </lineage>
</organism>
<dbReference type="InterPro" id="IPR000792">
    <property type="entry name" value="Tscrpt_reg_LuxR_C"/>
</dbReference>
<dbReference type="PROSITE" id="PS50043">
    <property type="entry name" value="HTH_LUXR_2"/>
    <property type="match status" value="1"/>
</dbReference>
<feature type="domain" description="HTH luxR-type" evidence="1">
    <location>
        <begin position="306"/>
        <end position="371"/>
    </location>
</feature>
<reference evidence="3" key="1">
    <citation type="submission" date="2020-02" db="EMBL/GenBank/DDBJ databases">
        <authorList>
            <person name="Meier V. D."/>
        </authorList>
    </citation>
    <scope>NUCLEOTIDE SEQUENCE</scope>
    <source>
        <strain evidence="3">AVDCRST_MAG17</strain>
    </source>
</reference>
<evidence type="ECO:0008006" key="4">
    <source>
        <dbReference type="Google" id="ProtNLM"/>
    </source>
</evidence>
<dbReference type="InterPro" id="IPR052340">
    <property type="entry name" value="RNase_Y/CdgJ"/>
</dbReference>
<accession>A0A6J4SLQ5</accession>
<dbReference type="InterPro" id="IPR013976">
    <property type="entry name" value="HDOD"/>
</dbReference>
<sequence>MAQARYPTDGLEQPEGMEAATGPIIGGEAAESGPGGEGHGRRLTRAIEALEVFPALLESRDRLLRLVGASQPSTSDMVGTVECDPALAISVLRLANRRSHPRVGKVVSIREGVEVLGPAAVEAMATRADVFDFFERTPTWDLAPDPFRLHGLAVQRAADRIAREVDHADRDGVLVASLLHDVGKLVLVQAYPGYPEQVHGDARTAEERIRAERRQLGVDHALVGGVLARRWELPARLASIIERHHSDEAHADAAIVRLADMVAAYVGDQPVDPKRMLSVARGLGLTPTGLRSILYELPFGNATERRHVDPCPLSSRELEILKRLAEGKVYKQIAGEIGLSTSTVRTHLHNTYAKLGAVDRAQAVLLATQRGWL</sequence>
<dbReference type="InterPro" id="IPR016032">
    <property type="entry name" value="Sig_transdc_resp-reg_C-effctor"/>
</dbReference>
<dbReference type="Pfam" id="PF08668">
    <property type="entry name" value="HDOD"/>
    <property type="match status" value="1"/>
</dbReference>
<dbReference type="InterPro" id="IPR006675">
    <property type="entry name" value="HDIG_dom"/>
</dbReference>